<dbReference type="InterPro" id="IPR029055">
    <property type="entry name" value="Ntn_hydrolases_N"/>
</dbReference>
<reference evidence="12 13" key="1">
    <citation type="journal article" date="2014" name="Int. J. Syst. Evol. Microbiol.">
        <title>Complete genome sequence of Corynebacterium casei LMG S-19264T (=DSM 44701T), isolated from a smear-ripened cheese.</title>
        <authorList>
            <consortium name="US DOE Joint Genome Institute (JGI-PGF)"/>
            <person name="Walter F."/>
            <person name="Albersmeier A."/>
            <person name="Kalinowski J."/>
            <person name="Ruckert C."/>
        </authorList>
    </citation>
    <scope>NUCLEOTIDE SEQUENCE [LARGE SCALE GENOMIC DNA]</scope>
    <source>
        <strain evidence="12 13">CGMCC 1.9161</strain>
    </source>
</reference>
<sequence>MCGIVGIFDPNGQLPRGTLEPDVRAMTARLVHRGPDSDGVFVDLDAGIALGHRRLAILDRSEAGSQPIVSSDGRWVMVYNGEIYGLERLRNVPALADVRWRGSSDTEVLLESIAHRGLDETLRDADGMFAFAVFDRREQVLHLARDRFGMKPLVYQRGEGGVTWIASDTRCLGRGIGASLDPHGIATFLRYGHVPSPHTIFRDIVRLGPGEIASISRSGTVVRRWWSLDEWALAPRAASKPEAAIDVFEEAFDRAVRERLIADVPLGAFLSGGVDSALVVSSMVRAASEPVRTFSIGFPDLGYDETPIAAEVAKRLGTRHTSARFGEPEAAAAIPDLIAAFDEPFADASALPTLMLSRLARREVVVALSGDGGDELFAGYDRHRLAGRLGALRTVPLSVRVAFAKRLSGMQAPLLDGIAARAGISRLSERLRKLGRVMASDAEPWLEAVSLTTAPQVLVDAREHDVPLPDAALSDPLDRMRWLDMSVYLGDGVLQKVDRASMAASLEVRPAFLSNDLARFAWSLPRDRLLGRGRGKLVARALLARRLPGHLATLPKRGFSVPLAAWLRGSLRSFAGDLLVSAEIGGGHVNARAVRALWDEHASGRRDNAYALWPIVVLEAWCRRPDNTSGARR</sequence>
<dbReference type="SUPFAM" id="SSF56235">
    <property type="entry name" value="N-terminal nucleophile aminohydrolases (Ntn hydrolases)"/>
    <property type="match status" value="1"/>
</dbReference>
<dbReference type="Pfam" id="PF13522">
    <property type="entry name" value="GATase_6"/>
    <property type="match status" value="1"/>
</dbReference>
<proteinExistence type="inferred from homology"/>
<evidence type="ECO:0000256" key="8">
    <source>
        <dbReference type="PIRSR" id="PIRSR001589-1"/>
    </source>
</evidence>
<comment type="pathway">
    <text evidence="1">Amino-acid biosynthesis; L-asparagine biosynthesis; L-asparagine from L-aspartate (L-Gln route): step 1/1.</text>
</comment>
<accession>A0A917V7Q3</accession>
<evidence type="ECO:0000313" key="13">
    <source>
        <dbReference type="Proteomes" id="UP000600449"/>
    </source>
</evidence>
<feature type="binding site" evidence="9">
    <location>
        <position position="296"/>
    </location>
    <ligand>
        <name>ATP</name>
        <dbReference type="ChEBI" id="CHEBI:30616"/>
    </ligand>
</feature>
<feature type="active site" description="For GATase activity" evidence="8">
    <location>
        <position position="2"/>
    </location>
</feature>
<dbReference type="InterPro" id="IPR014729">
    <property type="entry name" value="Rossmann-like_a/b/a_fold"/>
</dbReference>
<evidence type="ECO:0000259" key="11">
    <source>
        <dbReference type="PROSITE" id="PS51278"/>
    </source>
</evidence>
<dbReference type="InterPro" id="IPR006426">
    <property type="entry name" value="Asn_synth_AEB"/>
</dbReference>
<dbReference type="InterPro" id="IPR051786">
    <property type="entry name" value="ASN_synthetase/amidase"/>
</dbReference>
<keyword evidence="13" id="KW-1185">Reference proteome</keyword>
<dbReference type="InterPro" id="IPR033738">
    <property type="entry name" value="AsnB_N"/>
</dbReference>
<dbReference type="PANTHER" id="PTHR43284">
    <property type="entry name" value="ASPARAGINE SYNTHETASE (GLUTAMINE-HYDROLYZING)"/>
    <property type="match status" value="1"/>
</dbReference>
<dbReference type="NCBIfam" id="TIGR01536">
    <property type="entry name" value="asn_synth_AEB"/>
    <property type="match status" value="1"/>
</dbReference>
<name>A0A917V7Q3_9HYPH</name>
<dbReference type="Gene3D" id="3.40.50.620">
    <property type="entry name" value="HUPs"/>
    <property type="match status" value="1"/>
</dbReference>
<keyword evidence="8" id="KW-0028">Amino-acid biosynthesis</keyword>
<dbReference type="GO" id="GO:0005829">
    <property type="term" value="C:cytosol"/>
    <property type="evidence" value="ECO:0007669"/>
    <property type="project" value="TreeGrafter"/>
</dbReference>
<dbReference type="Gene3D" id="3.60.20.10">
    <property type="entry name" value="Glutamine Phosphoribosylpyrophosphate, subunit 1, domain 1"/>
    <property type="match status" value="1"/>
</dbReference>
<feature type="site" description="Important for beta-aspartyl-AMP intermediate formation" evidence="10">
    <location>
        <position position="371"/>
    </location>
</feature>
<dbReference type="SUPFAM" id="SSF52402">
    <property type="entry name" value="Adenine nucleotide alpha hydrolases-like"/>
    <property type="match status" value="1"/>
</dbReference>
<feature type="domain" description="Glutamine amidotransferase type-2" evidence="11">
    <location>
        <begin position="2"/>
        <end position="218"/>
    </location>
</feature>
<dbReference type="AlphaFoldDB" id="A0A917V7Q3"/>
<organism evidence="12 13">
    <name type="scientific">Salinarimonas ramus</name>
    <dbReference type="NCBI Taxonomy" id="690164"/>
    <lineage>
        <taxon>Bacteria</taxon>
        <taxon>Pseudomonadati</taxon>
        <taxon>Pseudomonadota</taxon>
        <taxon>Alphaproteobacteria</taxon>
        <taxon>Hyphomicrobiales</taxon>
        <taxon>Salinarimonadaceae</taxon>
        <taxon>Salinarimonas</taxon>
    </lineage>
</organism>
<evidence type="ECO:0000256" key="1">
    <source>
        <dbReference type="ARBA" id="ARBA00005187"/>
    </source>
</evidence>
<protein>
    <recommendedName>
        <fullName evidence="3">asparagine synthase (glutamine-hydrolyzing)</fullName>
        <ecNumber evidence="3">6.3.5.4</ecNumber>
    </recommendedName>
</protein>
<comment type="caution">
    <text evidence="12">The sequence shown here is derived from an EMBL/GenBank/DDBJ whole genome shotgun (WGS) entry which is preliminary data.</text>
</comment>
<dbReference type="PIRSF" id="PIRSF001589">
    <property type="entry name" value="Asn_synthetase_glu-h"/>
    <property type="match status" value="1"/>
</dbReference>
<feature type="binding site" evidence="9">
    <location>
        <position position="105"/>
    </location>
    <ligand>
        <name>L-glutamine</name>
        <dbReference type="ChEBI" id="CHEBI:58359"/>
    </ligand>
</feature>
<dbReference type="PANTHER" id="PTHR43284:SF1">
    <property type="entry name" value="ASPARAGINE SYNTHETASE"/>
    <property type="match status" value="1"/>
</dbReference>
<dbReference type="GO" id="GO:0004066">
    <property type="term" value="F:asparagine synthase (glutamine-hydrolyzing) activity"/>
    <property type="evidence" value="ECO:0007669"/>
    <property type="project" value="UniProtKB-EC"/>
</dbReference>
<gene>
    <name evidence="12" type="ORF">GCM10011322_37600</name>
</gene>
<dbReference type="PROSITE" id="PS51278">
    <property type="entry name" value="GATASE_TYPE_2"/>
    <property type="match status" value="1"/>
</dbReference>
<dbReference type="CDD" id="cd01991">
    <property type="entry name" value="Asn_synthase_B_C"/>
    <property type="match status" value="1"/>
</dbReference>
<evidence type="ECO:0000313" key="12">
    <source>
        <dbReference type="EMBL" id="GGK47026.1"/>
    </source>
</evidence>
<comment type="similarity">
    <text evidence="2">Belongs to the asparagine synthetase family.</text>
</comment>
<dbReference type="CDD" id="cd00712">
    <property type="entry name" value="AsnB"/>
    <property type="match status" value="1"/>
</dbReference>
<dbReference type="GO" id="GO:0006529">
    <property type="term" value="P:asparagine biosynthetic process"/>
    <property type="evidence" value="ECO:0007669"/>
    <property type="project" value="UniProtKB-KW"/>
</dbReference>
<evidence type="ECO:0000256" key="6">
    <source>
        <dbReference type="ARBA" id="ARBA00022962"/>
    </source>
</evidence>
<dbReference type="EMBL" id="BMMF01000012">
    <property type="protein sequence ID" value="GGK47026.1"/>
    <property type="molecule type" value="Genomic_DNA"/>
</dbReference>
<evidence type="ECO:0000256" key="10">
    <source>
        <dbReference type="PIRSR" id="PIRSR001589-3"/>
    </source>
</evidence>
<keyword evidence="8" id="KW-0061">Asparagine biosynthesis</keyword>
<evidence type="ECO:0000256" key="3">
    <source>
        <dbReference type="ARBA" id="ARBA00012737"/>
    </source>
</evidence>
<evidence type="ECO:0000256" key="4">
    <source>
        <dbReference type="ARBA" id="ARBA00022741"/>
    </source>
</evidence>
<dbReference type="InterPro" id="IPR001962">
    <property type="entry name" value="Asn_synthase"/>
</dbReference>
<dbReference type="EC" id="6.3.5.4" evidence="3"/>
<dbReference type="GO" id="GO:0005524">
    <property type="term" value="F:ATP binding"/>
    <property type="evidence" value="ECO:0007669"/>
    <property type="project" value="UniProtKB-KW"/>
</dbReference>
<dbReference type="Pfam" id="PF00733">
    <property type="entry name" value="Asn_synthase"/>
    <property type="match status" value="1"/>
</dbReference>
<keyword evidence="4 9" id="KW-0547">Nucleotide-binding</keyword>
<evidence type="ECO:0000256" key="7">
    <source>
        <dbReference type="ARBA" id="ARBA00048741"/>
    </source>
</evidence>
<comment type="catalytic activity">
    <reaction evidence="7">
        <text>L-aspartate + L-glutamine + ATP + H2O = L-asparagine + L-glutamate + AMP + diphosphate + H(+)</text>
        <dbReference type="Rhea" id="RHEA:12228"/>
        <dbReference type="ChEBI" id="CHEBI:15377"/>
        <dbReference type="ChEBI" id="CHEBI:15378"/>
        <dbReference type="ChEBI" id="CHEBI:29985"/>
        <dbReference type="ChEBI" id="CHEBI:29991"/>
        <dbReference type="ChEBI" id="CHEBI:30616"/>
        <dbReference type="ChEBI" id="CHEBI:33019"/>
        <dbReference type="ChEBI" id="CHEBI:58048"/>
        <dbReference type="ChEBI" id="CHEBI:58359"/>
        <dbReference type="ChEBI" id="CHEBI:456215"/>
        <dbReference type="EC" id="6.3.5.4"/>
    </reaction>
</comment>
<keyword evidence="6 8" id="KW-0315">Glutamine amidotransferase</keyword>
<dbReference type="InterPro" id="IPR017932">
    <property type="entry name" value="GATase_2_dom"/>
</dbReference>
<feature type="binding site" evidence="9">
    <location>
        <begin position="369"/>
        <end position="370"/>
    </location>
    <ligand>
        <name>ATP</name>
        <dbReference type="ChEBI" id="CHEBI:30616"/>
    </ligand>
</feature>
<evidence type="ECO:0000256" key="2">
    <source>
        <dbReference type="ARBA" id="ARBA00005752"/>
    </source>
</evidence>
<keyword evidence="5 9" id="KW-0067">ATP-binding</keyword>
<evidence type="ECO:0000256" key="5">
    <source>
        <dbReference type="ARBA" id="ARBA00022840"/>
    </source>
</evidence>
<dbReference type="Proteomes" id="UP000600449">
    <property type="component" value="Unassembled WGS sequence"/>
</dbReference>
<evidence type="ECO:0000256" key="9">
    <source>
        <dbReference type="PIRSR" id="PIRSR001589-2"/>
    </source>
</evidence>